<dbReference type="GeneID" id="93653630"/>
<keyword evidence="3" id="KW-1185">Reference proteome</keyword>
<evidence type="ECO:0000313" key="2">
    <source>
        <dbReference type="EMBL" id="KAG5417368.1"/>
    </source>
</evidence>
<feature type="compositionally biased region" description="Low complexity" evidence="1">
    <location>
        <begin position="29"/>
        <end position="45"/>
    </location>
</feature>
<feature type="region of interest" description="Disordered" evidence="1">
    <location>
        <begin position="21"/>
        <end position="60"/>
    </location>
</feature>
<dbReference type="AlphaFoldDB" id="A0A8H8D8R1"/>
<reference evidence="2 3" key="1">
    <citation type="submission" date="2020-12" db="EMBL/GenBank/DDBJ databases">
        <title>Effect of drift, selection, and recombination on the evolution of hybrid genomes in Candida yeast pathogens.</title>
        <authorList>
            <person name="Mixao V."/>
            <person name="Ksiezopolska E."/>
            <person name="Saus E."/>
            <person name="Boekhout T."/>
            <person name="Gacser A."/>
            <person name="Gabaldon T."/>
        </authorList>
    </citation>
    <scope>NUCLEOTIDE SEQUENCE [LARGE SCALE GENOMIC DNA]</scope>
    <source>
        <strain evidence="2 3">BP57</strain>
    </source>
</reference>
<organism evidence="2 3">
    <name type="scientific">Candida metapsilosis</name>
    <dbReference type="NCBI Taxonomy" id="273372"/>
    <lineage>
        <taxon>Eukaryota</taxon>
        <taxon>Fungi</taxon>
        <taxon>Dikarya</taxon>
        <taxon>Ascomycota</taxon>
        <taxon>Saccharomycotina</taxon>
        <taxon>Pichiomycetes</taxon>
        <taxon>Debaryomycetaceae</taxon>
        <taxon>Candida/Lodderomyces clade</taxon>
        <taxon>Candida</taxon>
    </lineage>
</organism>
<gene>
    <name evidence="2" type="ORF">I9W82_005001</name>
</gene>
<evidence type="ECO:0000313" key="3">
    <source>
        <dbReference type="Proteomes" id="UP000669133"/>
    </source>
</evidence>
<sequence>MVSTSKTIAVFRTTMRAIFGRRKKDANHTPSTSSSSSTMGPATTSNITTDRFTSLQPNCESKTTNCEIDHEAAKTYAKSVVRSKCQFNQSTTQEGENGEGRCTTSATTEVSNGYTRSISITSTLLDVMAFGTDSDSTPLFTSQMELTLNALWTEYVLIYSRLGYGLSILAQLLDEVTPYINFFQVIGDNQGLVIHFRDAKYQYWFLQLISRVFGIQLVLTSPEWFYTLSNYEIINAFKEYNLQLIKYRKSYSINIQRQVISVYGIPSFIPKKLLIDEFWKFGELISFSFAPTGPLTRFHVIKLQYSKKDDRPNISKEIKKVVSNLKFKVVLKVRIKSSRKA</sequence>
<dbReference type="OrthoDB" id="4024050at2759"/>
<dbReference type="RefSeq" id="XP_067546484.1">
    <property type="nucleotide sequence ID" value="XM_067694134.1"/>
</dbReference>
<accession>A0A8H8D8R1</accession>
<name>A0A8H8D8R1_9ASCO</name>
<dbReference type="EMBL" id="JAEOAQ010000007">
    <property type="protein sequence ID" value="KAG5417368.1"/>
    <property type="molecule type" value="Genomic_DNA"/>
</dbReference>
<evidence type="ECO:0000256" key="1">
    <source>
        <dbReference type="SAM" id="MobiDB-lite"/>
    </source>
</evidence>
<dbReference type="Proteomes" id="UP000669133">
    <property type="component" value="Unassembled WGS sequence"/>
</dbReference>
<proteinExistence type="predicted"/>
<comment type="caution">
    <text evidence="2">The sequence shown here is derived from an EMBL/GenBank/DDBJ whole genome shotgun (WGS) entry which is preliminary data.</text>
</comment>
<feature type="compositionally biased region" description="Polar residues" evidence="1">
    <location>
        <begin position="46"/>
        <end position="60"/>
    </location>
</feature>
<protein>
    <submittedName>
        <fullName evidence="2">Uncharacterized protein</fullName>
    </submittedName>
</protein>